<dbReference type="RefSeq" id="WP_188504845.1">
    <property type="nucleotide sequence ID" value="NZ_BMER01000001.1"/>
</dbReference>
<protein>
    <submittedName>
        <fullName evidence="2">Uncharacterized protein</fullName>
    </submittedName>
</protein>
<evidence type="ECO:0000256" key="1">
    <source>
        <dbReference type="SAM" id="Phobius"/>
    </source>
</evidence>
<dbReference type="EMBL" id="BMER01000001">
    <property type="protein sequence ID" value="GGG79992.1"/>
    <property type="molecule type" value="Genomic_DNA"/>
</dbReference>
<proteinExistence type="predicted"/>
<feature type="transmembrane region" description="Helical" evidence="1">
    <location>
        <begin position="124"/>
        <end position="144"/>
    </location>
</feature>
<dbReference type="Proteomes" id="UP000660862">
    <property type="component" value="Unassembled WGS sequence"/>
</dbReference>
<feature type="transmembrane region" description="Helical" evidence="1">
    <location>
        <begin position="156"/>
        <end position="176"/>
    </location>
</feature>
<feature type="transmembrane region" description="Helical" evidence="1">
    <location>
        <begin position="62"/>
        <end position="80"/>
    </location>
</feature>
<organism evidence="2 3">
    <name type="scientific">Parapedobacter pyrenivorans</name>
    <dbReference type="NCBI Taxonomy" id="1305674"/>
    <lineage>
        <taxon>Bacteria</taxon>
        <taxon>Pseudomonadati</taxon>
        <taxon>Bacteroidota</taxon>
        <taxon>Sphingobacteriia</taxon>
        <taxon>Sphingobacteriales</taxon>
        <taxon>Sphingobacteriaceae</taxon>
        <taxon>Parapedobacter</taxon>
    </lineage>
</organism>
<name>A0A917HIW8_9SPHI</name>
<sequence length="224" mass="26021">MNSLFTYYTCIEAACLMASLVFLRHERGSAWGMLRWYLGIVLLGELTALYWTWVLGHPANQWVYNLVMPAIAVFVGRLTFSGIGQLITIQRVWLYTWWWACAVAYGAEAWANGGLYVYLQHTRLFINMSISAGCFYYFILQLRAKEYRNVKATPEFWWIYGTCCFFFGQSIANQYIRLLAVTDTTIWGASLHTVIYVILISLLYGLWSYAFYLRHKQHSLAINS</sequence>
<keyword evidence="3" id="KW-1185">Reference proteome</keyword>
<feature type="transmembrane region" description="Helical" evidence="1">
    <location>
        <begin position="6"/>
        <end position="24"/>
    </location>
</feature>
<comment type="caution">
    <text evidence="2">The sequence shown here is derived from an EMBL/GenBank/DDBJ whole genome shotgun (WGS) entry which is preliminary data.</text>
</comment>
<feature type="transmembrane region" description="Helical" evidence="1">
    <location>
        <begin position="36"/>
        <end position="56"/>
    </location>
</feature>
<evidence type="ECO:0000313" key="3">
    <source>
        <dbReference type="Proteomes" id="UP000660862"/>
    </source>
</evidence>
<reference evidence="2" key="1">
    <citation type="journal article" date="2014" name="Int. J. Syst. Evol. Microbiol.">
        <title>Complete genome sequence of Corynebacterium casei LMG S-19264T (=DSM 44701T), isolated from a smear-ripened cheese.</title>
        <authorList>
            <consortium name="US DOE Joint Genome Institute (JGI-PGF)"/>
            <person name="Walter F."/>
            <person name="Albersmeier A."/>
            <person name="Kalinowski J."/>
            <person name="Ruckert C."/>
        </authorList>
    </citation>
    <scope>NUCLEOTIDE SEQUENCE</scope>
    <source>
        <strain evidence="2">CGMCC 1.12195</strain>
    </source>
</reference>
<accession>A0A917HIW8</accession>
<keyword evidence="1" id="KW-1133">Transmembrane helix</keyword>
<keyword evidence="1" id="KW-0812">Transmembrane</keyword>
<feature type="transmembrane region" description="Helical" evidence="1">
    <location>
        <begin position="188"/>
        <end position="212"/>
    </location>
</feature>
<keyword evidence="1" id="KW-0472">Membrane</keyword>
<reference evidence="2" key="2">
    <citation type="submission" date="2020-09" db="EMBL/GenBank/DDBJ databases">
        <authorList>
            <person name="Sun Q."/>
            <person name="Zhou Y."/>
        </authorList>
    </citation>
    <scope>NUCLEOTIDE SEQUENCE</scope>
    <source>
        <strain evidence="2">CGMCC 1.12195</strain>
    </source>
</reference>
<dbReference type="AlphaFoldDB" id="A0A917HIW8"/>
<evidence type="ECO:0000313" key="2">
    <source>
        <dbReference type="EMBL" id="GGG79992.1"/>
    </source>
</evidence>
<feature type="transmembrane region" description="Helical" evidence="1">
    <location>
        <begin position="92"/>
        <end position="112"/>
    </location>
</feature>
<gene>
    <name evidence="2" type="ORF">GCM10007415_10410</name>
</gene>